<evidence type="ECO:0000256" key="1">
    <source>
        <dbReference type="SAM" id="Phobius"/>
    </source>
</evidence>
<organism evidence="2 3">
    <name type="scientific">Pseudomonas cichorii</name>
    <dbReference type="NCBI Taxonomy" id="36746"/>
    <lineage>
        <taxon>Bacteria</taxon>
        <taxon>Pseudomonadati</taxon>
        <taxon>Pseudomonadota</taxon>
        <taxon>Gammaproteobacteria</taxon>
        <taxon>Pseudomonadales</taxon>
        <taxon>Pseudomonadaceae</taxon>
        <taxon>Pseudomonas</taxon>
    </lineage>
</organism>
<accession>A0A3M4MAN1</accession>
<sequence>MGVIGVLIAILLPVGLLIVISSKYPTMIERRMEARDREQATSVMPRQSQTTIEIIKPDGTQMDNVYMQRN</sequence>
<dbReference type="RefSeq" id="WP_122313855.1">
    <property type="nucleotide sequence ID" value="NZ_RBRE01000004.1"/>
</dbReference>
<reference evidence="2 3" key="1">
    <citation type="submission" date="2018-08" db="EMBL/GenBank/DDBJ databases">
        <title>Recombination of ecologically and evolutionarily significant loci maintains genetic cohesion in the Pseudomonas syringae species complex.</title>
        <authorList>
            <person name="Dillon M."/>
            <person name="Thakur S."/>
            <person name="Almeida R.N.D."/>
            <person name="Weir B.S."/>
            <person name="Guttman D.S."/>
        </authorList>
    </citation>
    <scope>NUCLEOTIDE SEQUENCE [LARGE SCALE GENOMIC DNA]</scope>
    <source>
        <strain evidence="2 3">ICMP 3353</strain>
    </source>
</reference>
<dbReference type="OrthoDB" id="7026506at2"/>
<comment type="caution">
    <text evidence="2">The sequence shown here is derived from an EMBL/GenBank/DDBJ whole genome shotgun (WGS) entry which is preliminary data.</text>
</comment>
<proteinExistence type="predicted"/>
<protein>
    <submittedName>
        <fullName evidence="2">Uncharacterized protein</fullName>
    </submittedName>
</protein>
<evidence type="ECO:0000313" key="3">
    <source>
        <dbReference type="Proteomes" id="UP000277236"/>
    </source>
</evidence>
<gene>
    <name evidence="2" type="ORF">ALQ04_01822</name>
</gene>
<dbReference type="AlphaFoldDB" id="A0A3M4MAN1"/>
<feature type="transmembrane region" description="Helical" evidence="1">
    <location>
        <begin position="6"/>
        <end position="25"/>
    </location>
</feature>
<dbReference type="Proteomes" id="UP000277236">
    <property type="component" value="Unassembled WGS sequence"/>
</dbReference>
<keyword evidence="1" id="KW-0812">Transmembrane</keyword>
<keyword evidence="1" id="KW-0472">Membrane</keyword>
<name>A0A3M4MAN1_PSECI</name>
<dbReference type="EMBL" id="RBRE01000004">
    <property type="protein sequence ID" value="RMQ50870.1"/>
    <property type="molecule type" value="Genomic_DNA"/>
</dbReference>
<evidence type="ECO:0000313" key="2">
    <source>
        <dbReference type="EMBL" id="RMQ50870.1"/>
    </source>
</evidence>
<keyword evidence="1" id="KW-1133">Transmembrane helix</keyword>